<keyword evidence="7" id="KW-1185">Reference proteome</keyword>
<gene>
    <name evidence="6" type="ORF">N0V83_000660</name>
</gene>
<protein>
    <recommendedName>
        <fullName evidence="3">4a-hydroxytetrahydrobiopterin dehydratase</fullName>
        <ecNumber evidence="3">4.2.1.96</ecNumber>
    </recommendedName>
    <alternativeName>
        <fullName evidence="5">4-alpha-hydroxy-tetrahydropterin dehydratase</fullName>
    </alternativeName>
</protein>
<dbReference type="GO" id="GO:0006729">
    <property type="term" value="P:tetrahydrobiopterin biosynthetic process"/>
    <property type="evidence" value="ECO:0007669"/>
    <property type="project" value="InterPro"/>
</dbReference>
<dbReference type="PANTHER" id="PTHR12599:SF0">
    <property type="entry name" value="PTERIN-4-ALPHA-CARBINOLAMINE DEHYDRATASE"/>
    <property type="match status" value="1"/>
</dbReference>
<evidence type="ECO:0000256" key="3">
    <source>
        <dbReference type="ARBA" id="ARBA00013252"/>
    </source>
</evidence>
<proteinExistence type="inferred from homology"/>
<comment type="caution">
    <text evidence="6">The sequence shown here is derived from an EMBL/GenBank/DDBJ whole genome shotgun (WGS) entry which is preliminary data.</text>
</comment>
<dbReference type="SUPFAM" id="SSF55248">
    <property type="entry name" value="PCD-like"/>
    <property type="match status" value="1"/>
</dbReference>
<dbReference type="Gene3D" id="3.30.1360.20">
    <property type="entry name" value="Transcriptional coactivator/pterin dehydratase"/>
    <property type="match status" value="1"/>
</dbReference>
<comment type="similarity">
    <text evidence="2">Belongs to the pterin-4-alpha-carbinolamine dehydratase family.</text>
</comment>
<dbReference type="AlphaFoldDB" id="A0A9W8YGT7"/>
<dbReference type="CDD" id="cd00488">
    <property type="entry name" value="PCD_DCoH"/>
    <property type="match status" value="1"/>
</dbReference>
<evidence type="ECO:0000256" key="2">
    <source>
        <dbReference type="ARBA" id="ARBA00006472"/>
    </source>
</evidence>
<dbReference type="OrthoDB" id="277398at2759"/>
<keyword evidence="4" id="KW-0456">Lyase</keyword>
<evidence type="ECO:0000313" key="7">
    <source>
        <dbReference type="Proteomes" id="UP001140560"/>
    </source>
</evidence>
<evidence type="ECO:0000256" key="1">
    <source>
        <dbReference type="ARBA" id="ARBA00001554"/>
    </source>
</evidence>
<evidence type="ECO:0000256" key="5">
    <source>
        <dbReference type="ARBA" id="ARBA00030497"/>
    </source>
</evidence>
<dbReference type="EC" id="4.2.1.96" evidence="3"/>
<dbReference type="Proteomes" id="UP001140560">
    <property type="component" value="Unassembled WGS sequence"/>
</dbReference>
<evidence type="ECO:0000313" key="6">
    <source>
        <dbReference type="EMBL" id="KAJ4377830.1"/>
    </source>
</evidence>
<dbReference type="GO" id="GO:0008124">
    <property type="term" value="F:4-alpha-hydroxytetrahydrobiopterin dehydratase activity"/>
    <property type="evidence" value="ECO:0007669"/>
    <property type="project" value="UniProtKB-EC"/>
</dbReference>
<accession>A0A9W8YGT7</accession>
<name>A0A9W8YGT7_9PLEO</name>
<dbReference type="PANTHER" id="PTHR12599">
    <property type="entry name" value="PTERIN-4-ALPHA-CARBINOLAMINE DEHYDRATASE"/>
    <property type="match status" value="1"/>
</dbReference>
<evidence type="ECO:0000256" key="4">
    <source>
        <dbReference type="ARBA" id="ARBA00023239"/>
    </source>
</evidence>
<reference evidence="6" key="1">
    <citation type="submission" date="2022-10" db="EMBL/GenBank/DDBJ databases">
        <title>Tapping the CABI collections for fungal endophytes: first genome assemblies for Collariella, Neodidymelliopsis, Ascochyta clinopodiicola, Didymella pomorum, Didymosphaeria variabile, Neocosmospora piperis and Neocucurbitaria cava.</title>
        <authorList>
            <person name="Hill R."/>
        </authorList>
    </citation>
    <scope>NUCLEOTIDE SEQUENCE</scope>
    <source>
        <strain evidence="6">IMI 356814</strain>
    </source>
</reference>
<dbReference type="Pfam" id="PF01329">
    <property type="entry name" value="Pterin_4a"/>
    <property type="match status" value="1"/>
</dbReference>
<organism evidence="6 7">
    <name type="scientific">Neocucurbitaria cava</name>
    <dbReference type="NCBI Taxonomy" id="798079"/>
    <lineage>
        <taxon>Eukaryota</taxon>
        <taxon>Fungi</taxon>
        <taxon>Dikarya</taxon>
        <taxon>Ascomycota</taxon>
        <taxon>Pezizomycotina</taxon>
        <taxon>Dothideomycetes</taxon>
        <taxon>Pleosporomycetidae</taxon>
        <taxon>Pleosporales</taxon>
        <taxon>Pleosporineae</taxon>
        <taxon>Cucurbitariaceae</taxon>
        <taxon>Neocucurbitaria</taxon>
    </lineage>
</organism>
<dbReference type="InterPro" id="IPR036428">
    <property type="entry name" value="PCD_sf"/>
</dbReference>
<dbReference type="InterPro" id="IPR001533">
    <property type="entry name" value="Pterin_deHydtase"/>
</dbReference>
<dbReference type="EMBL" id="JAPEUY010000001">
    <property type="protein sequence ID" value="KAJ4377830.1"/>
    <property type="molecule type" value="Genomic_DNA"/>
</dbReference>
<comment type="catalytic activity">
    <reaction evidence="1">
        <text>(4aS,6R)-4a-hydroxy-L-erythro-5,6,7,8-tetrahydrobiopterin = (6R)-L-erythro-6,7-dihydrobiopterin + H2O</text>
        <dbReference type="Rhea" id="RHEA:11920"/>
        <dbReference type="ChEBI" id="CHEBI:15377"/>
        <dbReference type="ChEBI" id="CHEBI:15642"/>
        <dbReference type="ChEBI" id="CHEBI:43120"/>
        <dbReference type="EC" id="4.2.1.96"/>
    </reaction>
</comment>
<sequence>MTEATEFINNEDTREIIFAANQSTDLPDRVAKLFPTWHLSASKKGITRQFTFSSFTKAFKFMTLVAEQCKVKKHHPSWSNMYNQVTVEWTTHRPEGLSLKDAEMAEFCDLTANEIGLKE</sequence>